<accession>A0ABS5ULS3</accession>
<organism evidence="2 3">
    <name type="scientific">Bifidobacterium santillanense</name>
    <dbReference type="NCBI Taxonomy" id="2809028"/>
    <lineage>
        <taxon>Bacteria</taxon>
        <taxon>Bacillati</taxon>
        <taxon>Actinomycetota</taxon>
        <taxon>Actinomycetes</taxon>
        <taxon>Bifidobacteriales</taxon>
        <taxon>Bifidobacteriaceae</taxon>
        <taxon>Bifidobacterium</taxon>
    </lineage>
</organism>
<gene>
    <name evidence="2" type="ORF">JS528_00335</name>
</gene>
<name>A0ABS5ULS3_9BIFI</name>
<dbReference type="EMBL" id="JAFEJS010000001">
    <property type="protein sequence ID" value="MBT1171829.1"/>
    <property type="molecule type" value="Genomic_DNA"/>
</dbReference>
<dbReference type="SUPFAM" id="SSF55826">
    <property type="entry name" value="YbaK/ProRS associated domain"/>
    <property type="match status" value="1"/>
</dbReference>
<proteinExistence type="predicted"/>
<dbReference type="CDD" id="cd04332">
    <property type="entry name" value="YbaK_like"/>
    <property type="match status" value="1"/>
</dbReference>
<dbReference type="InterPro" id="IPR007214">
    <property type="entry name" value="YbaK/aa-tRNA-synth-assoc-dom"/>
</dbReference>
<feature type="domain" description="YbaK/aminoacyl-tRNA synthetase-associated" evidence="1">
    <location>
        <begin position="39"/>
        <end position="138"/>
    </location>
</feature>
<sequence>MGMATYEQIRRFAENHPDQARIIAHDTAIVDLESGARVFDITKAAATYIVEAKEGVFAVVACATGHLKWRRLGRALGLHQIHLASPELVRERTSYDVGTVGPLFLDGLRMFFDERLLEHDMVYCGTEDAHHTLAIAPQLIIDGNDIAGYFDGDEFRQ</sequence>
<evidence type="ECO:0000313" key="2">
    <source>
        <dbReference type="EMBL" id="MBT1171829.1"/>
    </source>
</evidence>
<dbReference type="Pfam" id="PF04073">
    <property type="entry name" value="tRNA_edit"/>
    <property type="match status" value="1"/>
</dbReference>
<keyword evidence="3" id="KW-1185">Reference proteome</keyword>
<evidence type="ECO:0000313" key="3">
    <source>
        <dbReference type="Proteomes" id="UP000773064"/>
    </source>
</evidence>
<protein>
    <submittedName>
        <fullName evidence="2">YbaK/EbsC family protein</fullName>
    </submittedName>
</protein>
<dbReference type="Proteomes" id="UP000773064">
    <property type="component" value="Unassembled WGS sequence"/>
</dbReference>
<comment type="caution">
    <text evidence="2">The sequence shown here is derived from an EMBL/GenBank/DDBJ whole genome shotgun (WGS) entry which is preliminary data.</text>
</comment>
<dbReference type="Gene3D" id="3.90.960.10">
    <property type="entry name" value="YbaK/aminoacyl-tRNA synthetase-associated domain"/>
    <property type="match status" value="1"/>
</dbReference>
<dbReference type="InterPro" id="IPR036754">
    <property type="entry name" value="YbaK/aa-tRNA-synt-asso_dom_sf"/>
</dbReference>
<reference evidence="2 3" key="1">
    <citation type="journal article" date="2021" name="Environ. Microbiol.">
        <title>Genetic insights into the dark matter of the mammalian gut microbiota through targeted genome reconstruction.</title>
        <authorList>
            <person name="Lugli G.A."/>
            <person name="Alessandri G."/>
            <person name="Milani C."/>
            <person name="Viappiani A."/>
            <person name="Fontana F."/>
            <person name="Tarracchini C."/>
            <person name="Mancabelli L."/>
            <person name="Argentini C."/>
            <person name="Ruiz L."/>
            <person name="Margolles A."/>
            <person name="van Sinderen D."/>
            <person name="Turroni F."/>
            <person name="Ventura M."/>
        </authorList>
    </citation>
    <scope>NUCLEOTIDE SEQUENCE [LARGE SCALE GENOMIC DNA]</scope>
    <source>
        <strain evidence="2 3">MA2</strain>
    </source>
</reference>
<dbReference type="RefSeq" id="WP_214357122.1">
    <property type="nucleotide sequence ID" value="NZ_JAFEJS010000001.1"/>
</dbReference>
<evidence type="ECO:0000259" key="1">
    <source>
        <dbReference type="Pfam" id="PF04073"/>
    </source>
</evidence>